<dbReference type="Pfam" id="PF26233">
    <property type="entry name" value="NicX"/>
    <property type="match status" value="1"/>
</dbReference>
<name>X1IDN8_9ZZZZ</name>
<evidence type="ECO:0008006" key="3">
    <source>
        <dbReference type="Google" id="ProtNLM"/>
    </source>
</evidence>
<reference evidence="2" key="1">
    <citation type="journal article" date="2014" name="Front. Microbiol.">
        <title>High frequency of phylogenetically diverse reductive dehalogenase-homologous genes in deep subseafloor sedimentary metagenomes.</title>
        <authorList>
            <person name="Kawai M."/>
            <person name="Futagami T."/>
            <person name="Toyoda A."/>
            <person name="Takaki Y."/>
            <person name="Nishi S."/>
            <person name="Hori S."/>
            <person name="Arai W."/>
            <person name="Tsubouchi T."/>
            <person name="Morono Y."/>
            <person name="Uchiyama I."/>
            <person name="Ito T."/>
            <person name="Fujiyama A."/>
            <person name="Inagaki F."/>
            <person name="Takami H."/>
        </authorList>
    </citation>
    <scope>NUCLEOTIDE SEQUENCE</scope>
    <source>
        <strain evidence="2">Expedition CK06-06</strain>
    </source>
</reference>
<gene>
    <name evidence="2" type="ORF">S03H2_44574</name>
</gene>
<dbReference type="GO" id="GO:0046872">
    <property type="term" value="F:metal ion binding"/>
    <property type="evidence" value="ECO:0007669"/>
    <property type="project" value="UniProtKB-KW"/>
</dbReference>
<dbReference type="InterPro" id="IPR052170">
    <property type="entry name" value="M29_Exopeptidase"/>
</dbReference>
<organism evidence="2">
    <name type="scientific">marine sediment metagenome</name>
    <dbReference type="NCBI Taxonomy" id="412755"/>
    <lineage>
        <taxon>unclassified sequences</taxon>
        <taxon>metagenomes</taxon>
        <taxon>ecological metagenomes</taxon>
    </lineage>
</organism>
<evidence type="ECO:0000256" key="1">
    <source>
        <dbReference type="ARBA" id="ARBA00022723"/>
    </source>
</evidence>
<protein>
    <recommendedName>
        <fullName evidence="3">Leucyl aminopeptidase</fullName>
    </recommendedName>
</protein>
<comment type="caution">
    <text evidence="2">The sequence shown here is derived from an EMBL/GenBank/DDBJ whole genome shotgun (WGS) entry which is preliminary data.</text>
</comment>
<dbReference type="EMBL" id="BARU01027880">
    <property type="protein sequence ID" value="GAH64229.1"/>
    <property type="molecule type" value="Genomic_DNA"/>
</dbReference>
<accession>X1IDN8</accession>
<feature type="non-terminal residue" evidence="2">
    <location>
        <position position="1"/>
    </location>
</feature>
<keyword evidence="1" id="KW-0479">Metal-binding</keyword>
<evidence type="ECO:0000313" key="2">
    <source>
        <dbReference type="EMBL" id="GAH64229.1"/>
    </source>
</evidence>
<dbReference type="InterPro" id="IPR058739">
    <property type="entry name" value="NicX"/>
</dbReference>
<dbReference type="SUPFAM" id="SSF144052">
    <property type="entry name" value="Thermophilic metalloprotease-like"/>
    <property type="match status" value="1"/>
</dbReference>
<proteinExistence type="predicted"/>
<dbReference type="PANTHER" id="PTHR34448">
    <property type="entry name" value="AMINOPEPTIDASE"/>
    <property type="match status" value="1"/>
</dbReference>
<sequence length="209" mass="23002">TRTKLGAKLLEKGKKVHLTSSAGTDLLFDIEGRNAIAQYGASDVPGRWDHWPAGITGVAPIEDKTKGVLVLNTGDIILKLYRYILEPVKFYFENGKIVEIEGSSLDAILIREWFASWNDDKAYIPSHIGWGTEHRAVWSTLSNPGPGGIMDAESFYGGILFGIGANFFQGLGGKNVTAAHIDLCMRSCNFYVDDKLVVENNKIVINELK</sequence>
<dbReference type="AlphaFoldDB" id="X1IDN8"/>
<dbReference type="PANTHER" id="PTHR34448:SF1">
    <property type="entry name" value="BLL6088 PROTEIN"/>
    <property type="match status" value="1"/>
</dbReference>